<sequence>MCRPLRSMDVPLKEEVRASSASYLDSFRAVRSMLAIFQFGQPLFEERGRRGLRVVVDAGSWSFSIYRSCIQLIQKLKQNSHGGKFESSSLLVSLQLSSASLLKKLYIDQLNFFSTHQISCGWRFAVTVIRVEYVFQGFDVLYRVPENFYFRQSLRRIGAGSSLQHLVGFVNLWKDT</sequence>
<keyword evidence="2" id="KW-1185">Reference proteome</keyword>
<reference evidence="1 2" key="1">
    <citation type="submission" date="2020-02" db="EMBL/GenBank/DDBJ databases">
        <authorList>
            <person name="Ferguson B K."/>
        </authorList>
    </citation>
    <scope>NUCLEOTIDE SEQUENCE [LARGE SCALE GENOMIC DNA]</scope>
</reference>
<dbReference type="EMBL" id="CADCXU010025171">
    <property type="protein sequence ID" value="CAB0012275.1"/>
    <property type="molecule type" value="Genomic_DNA"/>
</dbReference>
<name>A0A6H5H7V6_9HEMI</name>
<gene>
    <name evidence="1" type="ORF">NTEN_LOCUS17037</name>
</gene>
<accession>A0A6H5H7V6</accession>
<evidence type="ECO:0000313" key="2">
    <source>
        <dbReference type="Proteomes" id="UP000479000"/>
    </source>
</evidence>
<proteinExistence type="predicted"/>
<evidence type="ECO:0000313" key="1">
    <source>
        <dbReference type="EMBL" id="CAB0012275.1"/>
    </source>
</evidence>
<dbReference type="AlphaFoldDB" id="A0A6H5H7V6"/>
<dbReference type="Proteomes" id="UP000479000">
    <property type="component" value="Unassembled WGS sequence"/>
</dbReference>
<protein>
    <submittedName>
        <fullName evidence="1">Uncharacterized protein</fullName>
    </submittedName>
</protein>
<organism evidence="1 2">
    <name type="scientific">Nesidiocoris tenuis</name>
    <dbReference type="NCBI Taxonomy" id="355587"/>
    <lineage>
        <taxon>Eukaryota</taxon>
        <taxon>Metazoa</taxon>
        <taxon>Ecdysozoa</taxon>
        <taxon>Arthropoda</taxon>
        <taxon>Hexapoda</taxon>
        <taxon>Insecta</taxon>
        <taxon>Pterygota</taxon>
        <taxon>Neoptera</taxon>
        <taxon>Paraneoptera</taxon>
        <taxon>Hemiptera</taxon>
        <taxon>Heteroptera</taxon>
        <taxon>Panheteroptera</taxon>
        <taxon>Cimicomorpha</taxon>
        <taxon>Miridae</taxon>
        <taxon>Dicyphina</taxon>
        <taxon>Nesidiocoris</taxon>
    </lineage>
</organism>